<keyword evidence="2" id="KW-1185">Reference proteome</keyword>
<evidence type="ECO:0000313" key="2">
    <source>
        <dbReference type="Proteomes" id="UP001060085"/>
    </source>
</evidence>
<dbReference type="Proteomes" id="UP001060085">
    <property type="component" value="Linkage Group LG08"/>
</dbReference>
<gene>
    <name evidence="1" type="ORF">M9H77_36007</name>
</gene>
<sequence length="648" mass="74824">MKLFFPTPWTLSIPFSTPLSFPRVLLEPGSRSSLSPFIKNENRLQLSAPAASGDNPKNSNEAHPHNVDFINSFFCSLIIFSIDLSDRNSMRISLFIGLRSMILPVRWRKSPHPQCLLLSTYSGWYILRIRWRDSVIFCESIILFPDLNPRESENEAVSNSLEREIVATLSLRQGSPTHEGYSDKFIILIRRLEREKARIIYPGRRREGLPDISMNEVVKSLNHEQREYTVRGGEGASEVLKNELNLTIGEDKMKFITPLKTSLLNLWTTGMEFQVKFILKYVADFFENVIKLRNADDQASLPGFMLLLANRRTPRIVDWSQVTIDKRVRKLRELGLFSRVDVDMVNALSPRTDAAENEALRRRIENLGADVIEVKSELRSLRESVNNIGRKVELSPSKMMEELHRFMSIINEKYRKGANIQKNSGETNKTRSEIFPTKSRGDLQKVGQKMCNHSLMGDTRTIKSLRSVRRSRRKAAKDLEKCVVIVTMIDLRRLPDVVKSEILQNLWDVKKDLTESVVKIVLHEWNRKQLCSLKSREWVDESTLLTYAERRKHNSMAKIWNLSTWFHVEVVGKGSPPDKLYCYSLVENECGGDITSCEKVHVVNVILHYYDVRLITELRCRKEVPSGQSVQSFGLHKAFQYGYKDKYK</sequence>
<evidence type="ECO:0000313" key="1">
    <source>
        <dbReference type="EMBL" id="KAI5650002.1"/>
    </source>
</evidence>
<proteinExistence type="predicted"/>
<protein>
    <submittedName>
        <fullName evidence="1">Uncharacterized protein</fullName>
    </submittedName>
</protein>
<organism evidence="1 2">
    <name type="scientific">Catharanthus roseus</name>
    <name type="common">Madagascar periwinkle</name>
    <name type="synonym">Vinca rosea</name>
    <dbReference type="NCBI Taxonomy" id="4058"/>
    <lineage>
        <taxon>Eukaryota</taxon>
        <taxon>Viridiplantae</taxon>
        <taxon>Streptophyta</taxon>
        <taxon>Embryophyta</taxon>
        <taxon>Tracheophyta</taxon>
        <taxon>Spermatophyta</taxon>
        <taxon>Magnoliopsida</taxon>
        <taxon>eudicotyledons</taxon>
        <taxon>Gunneridae</taxon>
        <taxon>Pentapetalae</taxon>
        <taxon>asterids</taxon>
        <taxon>lamiids</taxon>
        <taxon>Gentianales</taxon>
        <taxon>Apocynaceae</taxon>
        <taxon>Rauvolfioideae</taxon>
        <taxon>Vinceae</taxon>
        <taxon>Catharanthinae</taxon>
        <taxon>Catharanthus</taxon>
    </lineage>
</organism>
<reference evidence="2" key="1">
    <citation type="journal article" date="2023" name="Nat. Plants">
        <title>Single-cell RNA sequencing provides a high-resolution roadmap for understanding the multicellular compartmentation of specialized metabolism.</title>
        <authorList>
            <person name="Sun S."/>
            <person name="Shen X."/>
            <person name="Li Y."/>
            <person name="Li Y."/>
            <person name="Wang S."/>
            <person name="Li R."/>
            <person name="Zhang H."/>
            <person name="Shen G."/>
            <person name="Guo B."/>
            <person name="Wei J."/>
            <person name="Xu J."/>
            <person name="St-Pierre B."/>
            <person name="Chen S."/>
            <person name="Sun C."/>
        </authorList>
    </citation>
    <scope>NUCLEOTIDE SEQUENCE [LARGE SCALE GENOMIC DNA]</scope>
</reference>
<name>A0ACB9ZQL8_CATRO</name>
<dbReference type="EMBL" id="CM044708">
    <property type="protein sequence ID" value="KAI5650002.1"/>
    <property type="molecule type" value="Genomic_DNA"/>
</dbReference>
<comment type="caution">
    <text evidence="1">The sequence shown here is derived from an EMBL/GenBank/DDBJ whole genome shotgun (WGS) entry which is preliminary data.</text>
</comment>
<accession>A0ACB9ZQL8</accession>